<comment type="caution">
    <text evidence="2">The sequence shown here is derived from an EMBL/GenBank/DDBJ whole genome shotgun (WGS) entry which is preliminary data.</text>
</comment>
<dbReference type="Proteomes" id="UP000790347">
    <property type="component" value="Unassembled WGS sequence"/>
</dbReference>
<organism evidence="2 3">
    <name type="scientific">Dermatophagoides farinae</name>
    <name type="common">American house dust mite</name>
    <dbReference type="NCBI Taxonomy" id="6954"/>
    <lineage>
        <taxon>Eukaryota</taxon>
        <taxon>Metazoa</taxon>
        <taxon>Ecdysozoa</taxon>
        <taxon>Arthropoda</taxon>
        <taxon>Chelicerata</taxon>
        <taxon>Arachnida</taxon>
        <taxon>Acari</taxon>
        <taxon>Acariformes</taxon>
        <taxon>Sarcoptiformes</taxon>
        <taxon>Astigmata</taxon>
        <taxon>Psoroptidia</taxon>
        <taxon>Analgoidea</taxon>
        <taxon>Pyroglyphidae</taxon>
        <taxon>Dermatophagoidinae</taxon>
        <taxon>Dermatophagoides</taxon>
    </lineage>
</organism>
<feature type="signal peptide" evidence="1">
    <location>
        <begin position="1"/>
        <end position="23"/>
    </location>
</feature>
<feature type="chain" id="PRO_5037340846" evidence="1">
    <location>
        <begin position="24"/>
        <end position="62"/>
    </location>
</feature>
<sequence length="62" mass="7314">MNSTNILAMLILMSGLMFPPKYNHHYCRLLLNQVARQAIIKHPDHRKKNDYKIKSIHTNNVQ</sequence>
<reference evidence="2" key="1">
    <citation type="submission" date="2013-05" db="EMBL/GenBank/DDBJ databases">
        <authorList>
            <person name="Yim A.K.Y."/>
            <person name="Chan T.F."/>
            <person name="Ji K.M."/>
            <person name="Liu X.Y."/>
            <person name="Zhou J.W."/>
            <person name="Li R.Q."/>
            <person name="Yang K.Y."/>
            <person name="Li J."/>
            <person name="Li M."/>
            <person name="Law P.T.W."/>
            <person name="Wu Y.L."/>
            <person name="Cai Z.L."/>
            <person name="Qin H."/>
            <person name="Bao Y."/>
            <person name="Leung R.K.K."/>
            <person name="Ng P.K.S."/>
            <person name="Zou J."/>
            <person name="Zhong X.J."/>
            <person name="Ran P.X."/>
            <person name="Zhong N.S."/>
            <person name="Liu Z.G."/>
            <person name="Tsui S.K.W."/>
        </authorList>
    </citation>
    <scope>NUCLEOTIDE SEQUENCE</scope>
    <source>
        <strain evidence="2">Derf</strain>
        <tissue evidence="2">Whole organism</tissue>
    </source>
</reference>
<evidence type="ECO:0000313" key="3">
    <source>
        <dbReference type="Proteomes" id="UP000790347"/>
    </source>
</evidence>
<accession>A0A922HP86</accession>
<keyword evidence="3" id="KW-1185">Reference proteome</keyword>
<evidence type="ECO:0000256" key="1">
    <source>
        <dbReference type="SAM" id="SignalP"/>
    </source>
</evidence>
<dbReference type="EMBL" id="ASGP02000006">
    <property type="protein sequence ID" value="KAH9501234.1"/>
    <property type="molecule type" value="Genomic_DNA"/>
</dbReference>
<protein>
    <submittedName>
        <fullName evidence="2">Uncharacterized protein</fullName>
    </submittedName>
</protein>
<gene>
    <name evidence="2" type="ORF">DERF_012095</name>
</gene>
<reference evidence="2" key="2">
    <citation type="journal article" date="2022" name="Res Sq">
        <title>Comparative Genomics Reveals Insights into the Divergent Evolution of Astigmatic Mites and Household Pest Adaptations.</title>
        <authorList>
            <person name="Xiong Q."/>
            <person name="Wan A.T.-Y."/>
            <person name="Liu X.-Y."/>
            <person name="Fung C.S.-H."/>
            <person name="Xiao X."/>
            <person name="Malainual N."/>
            <person name="Hou J."/>
            <person name="Wang L."/>
            <person name="Wang M."/>
            <person name="Yang K."/>
            <person name="Cui Y."/>
            <person name="Leung E."/>
            <person name="Nong W."/>
            <person name="Shin S.-K."/>
            <person name="Au S."/>
            <person name="Jeong K.Y."/>
            <person name="Chew F.T."/>
            <person name="Hui J."/>
            <person name="Leung T.F."/>
            <person name="Tungtrongchitr A."/>
            <person name="Zhong N."/>
            <person name="Liu Z."/>
            <person name="Tsui S."/>
        </authorList>
    </citation>
    <scope>NUCLEOTIDE SEQUENCE</scope>
    <source>
        <strain evidence="2">Derf</strain>
        <tissue evidence="2">Whole organism</tissue>
    </source>
</reference>
<proteinExistence type="predicted"/>
<name>A0A922HP86_DERFA</name>
<keyword evidence="1" id="KW-0732">Signal</keyword>
<dbReference type="AlphaFoldDB" id="A0A922HP86"/>
<evidence type="ECO:0000313" key="2">
    <source>
        <dbReference type="EMBL" id="KAH9501234.1"/>
    </source>
</evidence>